<sequence>MRSLAEFYGWTTPEMPTPWAEGAEWRRSPAREPLARRCECVCCGASFLAPSGSVLYECERCLNQREE</sequence>
<protein>
    <submittedName>
        <fullName evidence="1">Uncharacterized protein</fullName>
    </submittedName>
</protein>
<dbReference type="Proteomes" id="UP000637720">
    <property type="component" value="Unassembled WGS sequence"/>
</dbReference>
<gene>
    <name evidence="1" type="ORF">GCM10007043_21970</name>
</gene>
<reference evidence="1" key="1">
    <citation type="journal article" date="2014" name="Int. J. Syst. Evol. Microbiol.">
        <title>Complete genome sequence of Corynebacterium casei LMG S-19264T (=DSM 44701T), isolated from a smear-ripened cheese.</title>
        <authorList>
            <consortium name="US DOE Joint Genome Institute (JGI-PGF)"/>
            <person name="Walter F."/>
            <person name="Albersmeier A."/>
            <person name="Kalinowski J."/>
            <person name="Ruckert C."/>
        </authorList>
    </citation>
    <scope>NUCLEOTIDE SEQUENCE</scope>
    <source>
        <strain evidence="1">JCM 14719</strain>
    </source>
</reference>
<dbReference type="RefSeq" id="WP_054670125.1">
    <property type="nucleotide sequence ID" value="NZ_BMOF01000064.1"/>
</dbReference>
<dbReference type="EMBL" id="BMOF01000064">
    <property type="protein sequence ID" value="GGK07551.1"/>
    <property type="molecule type" value="Genomic_DNA"/>
</dbReference>
<reference evidence="1" key="2">
    <citation type="submission" date="2020-09" db="EMBL/GenBank/DDBJ databases">
        <authorList>
            <person name="Sun Q."/>
            <person name="Ohkuma M."/>
        </authorList>
    </citation>
    <scope>NUCLEOTIDE SEQUENCE</scope>
    <source>
        <strain evidence="1">JCM 14719</strain>
    </source>
</reference>
<comment type="caution">
    <text evidence="1">The sequence shown here is derived from an EMBL/GenBank/DDBJ whole genome shotgun (WGS) entry which is preliminary data.</text>
</comment>
<organism evidence="1 2">
    <name type="scientific">Calditerricola satsumensis</name>
    <dbReference type="NCBI Taxonomy" id="373054"/>
    <lineage>
        <taxon>Bacteria</taxon>
        <taxon>Bacillati</taxon>
        <taxon>Bacillota</taxon>
        <taxon>Bacilli</taxon>
        <taxon>Bacillales</taxon>
        <taxon>Bacillaceae</taxon>
        <taxon>Calditerricola</taxon>
    </lineage>
</organism>
<keyword evidence="2" id="KW-1185">Reference proteome</keyword>
<accession>A0A8J3BB24</accession>
<evidence type="ECO:0000313" key="2">
    <source>
        <dbReference type="Proteomes" id="UP000637720"/>
    </source>
</evidence>
<dbReference type="AlphaFoldDB" id="A0A8J3BB24"/>
<proteinExistence type="predicted"/>
<evidence type="ECO:0000313" key="1">
    <source>
        <dbReference type="EMBL" id="GGK07551.1"/>
    </source>
</evidence>
<name>A0A8J3BB24_9BACI</name>